<evidence type="ECO:0000313" key="1">
    <source>
        <dbReference type="EMBL" id="AKQ02633.1"/>
    </source>
</evidence>
<dbReference type="EMBL" id="KT007001">
    <property type="protein sequence ID" value="AKQ02633.1"/>
    <property type="molecule type" value="Genomic_DNA"/>
</dbReference>
<organism evidence="1">
    <name type="scientific">uncultured Parcubacteria bacterium Rifle_16ft_4_minimus_37658</name>
    <dbReference type="NCBI Taxonomy" id="1665141"/>
    <lineage>
        <taxon>Bacteria</taxon>
        <taxon>Candidatus Parcubacteria</taxon>
        <taxon>environmental samples</taxon>
    </lineage>
</organism>
<protein>
    <submittedName>
        <fullName evidence="1">Uncharacterized protein</fullName>
    </submittedName>
</protein>
<name>A0A0H4T4P2_9BACT</name>
<accession>A0A0H4T4P2</accession>
<dbReference type="AlphaFoldDB" id="A0A0H4T4P2"/>
<reference evidence="1" key="1">
    <citation type="journal article" date="2015" name="ISME J.">
        <title>Aquifer environment selects for microbial species cohorts in sediment and groundwater.</title>
        <authorList>
            <person name="Hug L.A."/>
            <person name="Thomas B.C."/>
            <person name="Brown C.T."/>
            <person name="Frischkorn K.R."/>
            <person name="Williams K.H."/>
            <person name="Tringe S.G."/>
            <person name="Banfield J.F."/>
        </authorList>
    </citation>
    <scope>NUCLEOTIDE SEQUENCE</scope>
</reference>
<sequence>MIGLEGKNFEMMFRRSAMAELNISHGNIISANLFGTREPALAVA</sequence>
<proteinExistence type="predicted"/>